<dbReference type="InterPro" id="IPR058580">
    <property type="entry name" value="DUF2828"/>
</dbReference>
<dbReference type="PANTHER" id="PTHR31373:SF27">
    <property type="entry name" value="TROVE DOMAIN-CONTAINING PROTEIN"/>
    <property type="match status" value="1"/>
</dbReference>
<proteinExistence type="predicted"/>
<reference evidence="3" key="1">
    <citation type="submission" date="2020-11" db="EMBL/GenBank/DDBJ databases">
        <authorList>
            <consortium name="DOE Joint Genome Institute"/>
            <person name="Ahrendt S."/>
            <person name="Riley R."/>
            <person name="Andreopoulos W."/>
            <person name="Labutti K."/>
            <person name="Pangilinan J."/>
            <person name="Ruiz-Duenas F.J."/>
            <person name="Barrasa J.M."/>
            <person name="Sanchez-Garcia M."/>
            <person name="Camarero S."/>
            <person name="Miyauchi S."/>
            <person name="Serrano A."/>
            <person name="Linde D."/>
            <person name="Babiker R."/>
            <person name="Drula E."/>
            <person name="Ayuso-Fernandez I."/>
            <person name="Pacheco R."/>
            <person name="Padilla G."/>
            <person name="Ferreira P."/>
            <person name="Barriuso J."/>
            <person name="Kellner H."/>
            <person name="Castanera R."/>
            <person name="Alfaro M."/>
            <person name="Ramirez L."/>
            <person name="Pisabarro A.G."/>
            <person name="Kuo A."/>
            <person name="Tritt A."/>
            <person name="Lipzen A."/>
            <person name="He G."/>
            <person name="Yan M."/>
            <person name="Ng V."/>
            <person name="Cullen D."/>
            <person name="Martin F."/>
            <person name="Rosso M.-N."/>
            <person name="Henrissat B."/>
            <person name="Hibbett D."/>
            <person name="Martinez A.T."/>
            <person name="Grigoriev I.V."/>
        </authorList>
    </citation>
    <scope>NUCLEOTIDE SEQUENCE</scope>
    <source>
        <strain evidence="3">CBS 247.69</strain>
    </source>
</reference>
<dbReference type="InterPro" id="IPR036465">
    <property type="entry name" value="vWFA_dom_sf"/>
</dbReference>
<dbReference type="SUPFAM" id="SSF53300">
    <property type="entry name" value="vWA-like"/>
    <property type="match status" value="1"/>
</dbReference>
<sequence>MVSPATIAASTQVITLPDIPELYDPNFLDVLIPAVNTKERDVTLEAPPAPRNPMMDALLSTAHQTLTENNAPAYDSTGSPTLDAFQLLAYYSRDAAAYKACLDKAWAEDPGLTLRLIWNIRSIHDGKAEKDPFYQAFGWLYDHHPRTAISNLHLLVEPVCKTGKSKQLLAHGYWKDLLNILALATVDELHTPSTSTFLHAEKDKFIYNKWRRKDGTPEHHIRLSLQRGEKNKLAAKEKRKEAGLARHKNLLAKLADTKYRALYIAIARLFSERLRQDLDLLAELNALAPNAKDQRLALQKQISLAGKWAPTPAGSHDRHTNISTAISLLLQRAQTPSPYPTALIFTSFDSTSTNSMTILRSFFQRWVLTPLRSVSRIPEPLMCARRWTEIRYGRVSAVCMRNNTDAFFRHDPTGFEAYLVEVENGRRGISGATLLPHELVAEVYALRKTVAGAATSEPSGEKKKKNTELADAKRRVAEMRLRVLEQQWGALVERLRESGTLDSAIAVCDVSGSMGSLGMGLDKRNVLPIFPAVALSLILAHLARPPFDAGFITFSADPQFVRLDLEQPLVRILEEMVRGEWGLNTDLEAVFGRLLLPLAVENKVRREDMIKRVFVFSDMQFDEATGAGANMGMGVGAEEEMETRPDPAKWETNYDGIEKAYKEAGYDVPQVVFWDVRRYGSAFVHATVEVQAERKGVALMNGFSPAMLKVFMGEEEEEGWEKVGQDGMEEGEDEFNPFNVMRKALTRRSFNGLVVVD</sequence>
<evidence type="ECO:0000313" key="4">
    <source>
        <dbReference type="Proteomes" id="UP000807353"/>
    </source>
</evidence>
<feature type="domain" description="DUF7788" evidence="2">
    <location>
        <begin position="503"/>
        <end position="744"/>
    </location>
</feature>
<evidence type="ECO:0000259" key="1">
    <source>
        <dbReference type="Pfam" id="PF11443"/>
    </source>
</evidence>
<evidence type="ECO:0000259" key="2">
    <source>
        <dbReference type="Pfam" id="PF25043"/>
    </source>
</evidence>
<gene>
    <name evidence="3" type="ORF">BDZ94DRAFT_1283329</name>
</gene>
<organism evidence="3 4">
    <name type="scientific">Collybia nuda</name>
    <dbReference type="NCBI Taxonomy" id="64659"/>
    <lineage>
        <taxon>Eukaryota</taxon>
        <taxon>Fungi</taxon>
        <taxon>Dikarya</taxon>
        <taxon>Basidiomycota</taxon>
        <taxon>Agaricomycotina</taxon>
        <taxon>Agaricomycetes</taxon>
        <taxon>Agaricomycetidae</taxon>
        <taxon>Agaricales</taxon>
        <taxon>Tricholomatineae</taxon>
        <taxon>Clitocybaceae</taxon>
        <taxon>Collybia</taxon>
    </lineage>
</organism>
<dbReference type="PANTHER" id="PTHR31373">
    <property type="entry name" value="OS06G0652100 PROTEIN"/>
    <property type="match status" value="1"/>
</dbReference>
<dbReference type="InterPro" id="IPR011205">
    <property type="entry name" value="UCP015417_vWA"/>
</dbReference>
<name>A0A9P5Y3X4_9AGAR</name>
<comment type="caution">
    <text evidence="3">The sequence shown here is derived from an EMBL/GenBank/DDBJ whole genome shotgun (WGS) entry which is preliminary data.</text>
</comment>
<keyword evidence="4" id="KW-1185">Reference proteome</keyword>
<evidence type="ECO:0000313" key="3">
    <source>
        <dbReference type="EMBL" id="KAF9461818.1"/>
    </source>
</evidence>
<dbReference type="InterPro" id="IPR056690">
    <property type="entry name" value="DUF7788"/>
</dbReference>
<dbReference type="OrthoDB" id="1149618at2759"/>
<dbReference type="Proteomes" id="UP000807353">
    <property type="component" value="Unassembled WGS sequence"/>
</dbReference>
<dbReference type="Pfam" id="PF11443">
    <property type="entry name" value="DUF2828"/>
    <property type="match status" value="1"/>
</dbReference>
<accession>A0A9P5Y3X4</accession>
<dbReference type="EMBL" id="MU150278">
    <property type="protein sequence ID" value="KAF9461818.1"/>
    <property type="molecule type" value="Genomic_DNA"/>
</dbReference>
<dbReference type="PIRSF" id="PIRSF015417">
    <property type="entry name" value="T31B5_30_vWA"/>
    <property type="match status" value="1"/>
</dbReference>
<protein>
    <submittedName>
        <fullName evidence="3">Uncharacterized protein</fullName>
    </submittedName>
</protein>
<dbReference type="Gene3D" id="3.40.50.410">
    <property type="entry name" value="von Willebrand factor, type A domain"/>
    <property type="match status" value="1"/>
</dbReference>
<feature type="domain" description="DUF2828" evidence="1">
    <location>
        <begin position="67"/>
        <end position="501"/>
    </location>
</feature>
<dbReference type="Pfam" id="PF25043">
    <property type="entry name" value="DUF7788"/>
    <property type="match status" value="1"/>
</dbReference>
<dbReference type="AlphaFoldDB" id="A0A9P5Y3X4"/>